<protein>
    <recommendedName>
        <fullName evidence="6">1-aminocyclopropane-1-carboxylate deaminase</fullName>
    </recommendedName>
</protein>
<dbReference type="EMBL" id="AHOR02000018">
    <property type="protein sequence ID" value="EMF82648.1"/>
    <property type="molecule type" value="Genomic_DNA"/>
</dbReference>
<dbReference type="Gene3D" id="3.40.50.1100">
    <property type="match status" value="2"/>
</dbReference>
<evidence type="ECO:0000256" key="1">
    <source>
        <dbReference type="ARBA" id="ARBA00001933"/>
    </source>
</evidence>
<comment type="caution">
    <text evidence="4">The sequence shown here is derived from an EMBL/GenBank/DDBJ whole genome shotgun (WGS) entry which is preliminary data.</text>
</comment>
<dbReference type="PIRSF" id="PIRSF006278">
    <property type="entry name" value="ACCD_DCysDesulf"/>
    <property type="match status" value="1"/>
</dbReference>
<accession>M3ENP3</accession>
<evidence type="ECO:0008006" key="6">
    <source>
        <dbReference type="Google" id="ProtNLM"/>
    </source>
</evidence>
<comment type="cofactor">
    <cofactor evidence="1">
        <name>pyridoxal 5'-phosphate</name>
        <dbReference type="ChEBI" id="CHEBI:597326"/>
    </cofactor>
</comment>
<dbReference type="SUPFAM" id="SSF53686">
    <property type="entry name" value="Tryptophan synthase beta subunit-like PLP-dependent enzymes"/>
    <property type="match status" value="1"/>
</dbReference>
<comment type="similarity">
    <text evidence="2">Belongs to the ACC deaminase/D-cysteine desulfhydrase family.</text>
</comment>
<dbReference type="InterPro" id="IPR036052">
    <property type="entry name" value="TrpB-like_PALP_sf"/>
</dbReference>
<dbReference type="GO" id="GO:0019148">
    <property type="term" value="F:D-cysteine desulfhydrase activity"/>
    <property type="evidence" value="ECO:0007669"/>
    <property type="project" value="TreeGrafter"/>
</dbReference>
<dbReference type="PANTHER" id="PTHR43780:SF2">
    <property type="entry name" value="1-AMINOCYCLOPROPANE-1-CARBOXYLATE DEAMINASE-RELATED"/>
    <property type="match status" value="1"/>
</dbReference>
<evidence type="ECO:0000313" key="5">
    <source>
        <dbReference type="Proteomes" id="UP000011770"/>
    </source>
</evidence>
<gene>
    <name evidence="4" type="ORF">LEP1GSC188_0356</name>
</gene>
<proteinExistence type="inferred from homology"/>
<evidence type="ECO:0000256" key="3">
    <source>
        <dbReference type="ARBA" id="ARBA00022898"/>
    </source>
</evidence>
<dbReference type="PANTHER" id="PTHR43780">
    <property type="entry name" value="1-AMINOCYCLOPROPANE-1-CARBOXYLATE DEAMINASE-RELATED"/>
    <property type="match status" value="1"/>
</dbReference>
<sequence>MHSLQVYFRSCLSPIYVQNVFKIQESELSILKDDRLAFGMGTKFRKFLGIYFALEKKNIRNVVLQGELHSNALAAFAFLFYNFGYQVHTICYARDQNKTSANSIFVRRNSHFLKKYNSRSEWKKRVLKIEFEVAEGFDMIKNTDENEVLIPEYGFCRGALDGLDSLWGQIPIERYDRLVIDLGSGTTWLSANRFFQNRIPVIGVCIGLPKKKTLVWLNEKKTFLDLKTIEIDENQIIDPKIRVGFGSRNIEILEYCKLFYEKYKIPIEPIYSGKTLYEIETLIRSGQWKGRTLYLHQGGLWNFLDLFSLLPKFKF</sequence>
<dbReference type="Proteomes" id="UP000011770">
    <property type="component" value="Unassembled WGS sequence"/>
</dbReference>
<evidence type="ECO:0000256" key="2">
    <source>
        <dbReference type="ARBA" id="ARBA00008639"/>
    </source>
</evidence>
<organism evidence="4 5">
    <name type="scientific">Leptospira weilii serovar Topaz str. LT2116</name>
    <dbReference type="NCBI Taxonomy" id="1088540"/>
    <lineage>
        <taxon>Bacteria</taxon>
        <taxon>Pseudomonadati</taxon>
        <taxon>Spirochaetota</taxon>
        <taxon>Spirochaetia</taxon>
        <taxon>Leptospirales</taxon>
        <taxon>Leptospiraceae</taxon>
        <taxon>Leptospira</taxon>
    </lineage>
</organism>
<name>M3ENP3_9LEPT</name>
<reference evidence="4 5" key="1">
    <citation type="submission" date="2013-01" db="EMBL/GenBank/DDBJ databases">
        <authorList>
            <person name="Harkins D.M."/>
            <person name="Durkin A.S."/>
            <person name="Brinkac L.M."/>
            <person name="Haft D.H."/>
            <person name="Selengut J.D."/>
            <person name="Sanka R."/>
            <person name="DePew J."/>
            <person name="Purushe J."/>
            <person name="Tulsiani S.M."/>
            <person name="Graham G.C."/>
            <person name="Burns M.-A."/>
            <person name="Dohnt M.F."/>
            <person name="Smythe L.D."/>
            <person name="McKay D.B."/>
            <person name="Craig S.B."/>
            <person name="Vinetz J.M."/>
            <person name="Sutton G.G."/>
            <person name="Nierman W.C."/>
            <person name="Fouts D.E."/>
        </authorList>
    </citation>
    <scope>NUCLEOTIDE SEQUENCE [LARGE SCALE GENOMIC DNA]</scope>
    <source>
        <strain evidence="4 5">LT2116</strain>
    </source>
</reference>
<keyword evidence="3" id="KW-0663">Pyridoxal phosphate</keyword>
<dbReference type="AlphaFoldDB" id="M3ENP3"/>
<dbReference type="InterPro" id="IPR027278">
    <property type="entry name" value="ACCD_DCysDesulf"/>
</dbReference>
<evidence type="ECO:0000313" key="4">
    <source>
        <dbReference type="EMBL" id="EMF82648.1"/>
    </source>
</evidence>